<dbReference type="PRINTS" id="PR00111">
    <property type="entry name" value="ABHYDROLASE"/>
</dbReference>
<sequence>MKNVNNTLTQIPLIIMAMMTASNIQAQTKEQGQYAQINGIKMYYEVHGTGKPLVLIHGGGSTIKTSFSKVLPIFAKTHQVIAVELQAHGHTGDRDAPETFKQDADDVAELLKQLNIPKADIFGFSNGGQTALQLGIDHPDRVNKLIVASAFYKRDAVPAGFWEGFKNPQFSSMPQIYKDEYAKINSDPAALMNMFNKDVQRMLIFKDWTDDQIRSIQAPTLVVIGDRDLPTPEHTAQMAHVLPHGRLAILPGGHGEYFGEAFFPDKDSKMPEIFAALVEDFLTMAH</sequence>
<name>A0ABZ0TTE6_9SPHI</name>
<keyword evidence="4" id="KW-1185">Reference proteome</keyword>
<feature type="chain" id="PRO_5046999476" evidence="1">
    <location>
        <begin position="27"/>
        <end position="286"/>
    </location>
</feature>
<evidence type="ECO:0000313" key="4">
    <source>
        <dbReference type="Proteomes" id="UP001324380"/>
    </source>
</evidence>
<accession>A0ABZ0TTE6</accession>
<evidence type="ECO:0000259" key="2">
    <source>
        <dbReference type="Pfam" id="PF00561"/>
    </source>
</evidence>
<dbReference type="PANTHER" id="PTHR46331:SF2">
    <property type="entry name" value="VALACYCLOVIR HYDROLASE"/>
    <property type="match status" value="1"/>
</dbReference>
<proteinExistence type="predicted"/>
<dbReference type="EMBL" id="CP139558">
    <property type="protein sequence ID" value="WPU96347.1"/>
    <property type="molecule type" value="Genomic_DNA"/>
</dbReference>
<evidence type="ECO:0000256" key="1">
    <source>
        <dbReference type="SAM" id="SignalP"/>
    </source>
</evidence>
<dbReference type="GO" id="GO:0016787">
    <property type="term" value="F:hydrolase activity"/>
    <property type="evidence" value="ECO:0007669"/>
    <property type="project" value="UniProtKB-KW"/>
</dbReference>
<feature type="domain" description="AB hydrolase-1" evidence="2">
    <location>
        <begin position="51"/>
        <end position="170"/>
    </location>
</feature>
<dbReference type="PANTHER" id="PTHR46331">
    <property type="entry name" value="VALACYCLOVIR HYDROLASE"/>
    <property type="match status" value="1"/>
</dbReference>
<keyword evidence="1" id="KW-0732">Signal</keyword>
<dbReference type="InterPro" id="IPR029058">
    <property type="entry name" value="AB_hydrolase_fold"/>
</dbReference>
<gene>
    <name evidence="3" type="ORF">SNE25_12540</name>
</gene>
<dbReference type="Proteomes" id="UP001324380">
    <property type="component" value="Chromosome"/>
</dbReference>
<feature type="signal peptide" evidence="1">
    <location>
        <begin position="1"/>
        <end position="26"/>
    </location>
</feature>
<dbReference type="RefSeq" id="WP_321565446.1">
    <property type="nucleotide sequence ID" value="NZ_CP139558.1"/>
</dbReference>
<dbReference type="Pfam" id="PF00561">
    <property type="entry name" value="Abhydrolase_1"/>
    <property type="match status" value="1"/>
</dbReference>
<dbReference type="SUPFAM" id="SSF53474">
    <property type="entry name" value="alpha/beta-Hydrolases"/>
    <property type="match status" value="1"/>
</dbReference>
<dbReference type="InterPro" id="IPR000073">
    <property type="entry name" value="AB_hydrolase_1"/>
</dbReference>
<reference evidence="3 4" key="1">
    <citation type="submission" date="2023-11" db="EMBL/GenBank/DDBJ databases">
        <title>Analysis of the Genomes of Mucilaginibacter gossypii cycad 4 and M. sabulilitoris SNA2: microbes with the potential for plant growth promotion.</title>
        <authorList>
            <person name="Hirsch A.M."/>
            <person name="Humm E."/>
            <person name="Rubbi M."/>
            <person name="Del Vecchio G."/>
            <person name="Ha S.M."/>
            <person name="Pellegrini M."/>
            <person name="Gunsalus R.P."/>
        </authorList>
    </citation>
    <scope>NUCLEOTIDE SEQUENCE [LARGE SCALE GENOMIC DNA]</scope>
    <source>
        <strain evidence="3 4">SNA2</strain>
    </source>
</reference>
<keyword evidence="3" id="KW-0378">Hydrolase</keyword>
<organism evidence="3 4">
    <name type="scientific">Mucilaginibacter sabulilitoris</name>
    <dbReference type="NCBI Taxonomy" id="1173583"/>
    <lineage>
        <taxon>Bacteria</taxon>
        <taxon>Pseudomonadati</taxon>
        <taxon>Bacteroidota</taxon>
        <taxon>Sphingobacteriia</taxon>
        <taxon>Sphingobacteriales</taxon>
        <taxon>Sphingobacteriaceae</taxon>
        <taxon>Mucilaginibacter</taxon>
    </lineage>
</organism>
<protein>
    <submittedName>
        <fullName evidence="3">Alpha/beta hydrolase</fullName>
    </submittedName>
</protein>
<dbReference type="Gene3D" id="3.40.50.1820">
    <property type="entry name" value="alpha/beta hydrolase"/>
    <property type="match status" value="1"/>
</dbReference>
<evidence type="ECO:0000313" key="3">
    <source>
        <dbReference type="EMBL" id="WPU96347.1"/>
    </source>
</evidence>